<evidence type="ECO:0000313" key="8">
    <source>
        <dbReference type="RefSeq" id="XP_010252020.1"/>
    </source>
</evidence>
<dbReference type="PANTHER" id="PTHR31194:SF166">
    <property type="entry name" value="PATHOGENESIS-RELATED GENES TRANSCRIPTIONAL ACTIVATOR PTI6"/>
    <property type="match status" value="1"/>
</dbReference>
<evidence type="ECO:0000256" key="3">
    <source>
        <dbReference type="ARBA" id="ARBA00023125"/>
    </source>
</evidence>
<dbReference type="AlphaFoldDB" id="A0A1U7ZUD2"/>
<dbReference type="RefSeq" id="XP_010252020.1">
    <property type="nucleotide sequence ID" value="XM_010253718.2"/>
</dbReference>
<dbReference type="InterPro" id="IPR016177">
    <property type="entry name" value="DNA-bd_dom_sf"/>
</dbReference>
<evidence type="ECO:0000256" key="5">
    <source>
        <dbReference type="ARBA" id="ARBA00023242"/>
    </source>
</evidence>
<organism evidence="7 8">
    <name type="scientific">Nelumbo nucifera</name>
    <name type="common">Sacred lotus</name>
    <dbReference type="NCBI Taxonomy" id="4432"/>
    <lineage>
        <taxon>Eukaryota</taxon>
        <taxon>Viridiplantae</taxon>
        <taxon>Streptophyta</taxon>
        <taxon>Embryophyta</taxon>
        <taxon>Tracheophyta</taxon>
        <taxon>Spermatophyta</taxon>
        <taxon>Magnoliopsida</taxon>
        <taxon>Proteales</taxon>
        <taxon>Nelumbonaceae</taxon>
        <taxon>Nelumbo</taxon>
    </lineage>
</organism>
<dbReference type="Pfam" id="PF00847">
    <property type="entry name" value="AP2"/>
    <property type="match status" value="1"/>
</dbReference>
<dbReference type="GO" id="GO:0005634">
    <property type="term" value="C:nucleus"/>
    <property type="evidence" value="ECO:0000318"/>
    <property type="project" value="GO_Central"/>
</dbReference>
<reference evidence="8" key="1">
    <citation type="submission" date="2025-08" db="UniProtKB">
        <authorList>
            <consortium name="RefSeq"/>
        </authorList>
    </citation>
    <scope>IDENTIFICATION</scope>
</reference>
<dbReference type="GO" id="GO:0000976">
    <property type="term" value="F:transcription cis-regulatory region binding"/>
    <property type="evidence" value="ECO:0000318"/>
    <property type="project" value="GO_Central"/>
</dbReference>
<dbReference type="FunFam" id="3.30.730.10:FF:000001">
    <property type="entry name" value="Ethylene-responsive transcription factor 2"/>
    <property type="match status" value="1"/>
</dbReference>
<proteinExistence type="predicted"/>
<evidence type="ECO:0000256" key="1">
    <source>
        <dbReference type="ARBA" id="ARBA00004123"/>
    </source>
</evidence>
<keyword evidence="7" id="KW-1185">Reference proteome</keyword>
<gene>
    <name evidence="8" type="primary">LOC104593744</name>
</gene>
<dbReference type="InParanoid" id="A0A1U7ZUD2"/>
<dbReference type="CDD" id="cd00018">
    <property type="entry name" value="AP2"/>
    <property type="match status" value="1"/>
</dbReference>
<dbReference type="SMART" id="SM00380">
    <property type="entry name" value="AP2"/>
    <property type="match status" value="1"/>
</dbReference>
<dbReference type="Gene3D" id="3.30.730.10">
    <property type="entry name" value="AP2/ERF domain"/>
    <property type="match status" value="1"/>
</dbReference>
<evidence type="ECO:0000259" key="6">
    <source>
        <dbReference type="PROSITE" id="PS51032"/>
    </source>
</evidence>
<keyword evidence="2" id="KW-0805">Transcription regulation</keyword>
<sequence length="267" mass="29735">MNPTCRSDLESGVFVTQSLKFSEHVVRTTKLVQGRKAAGKSTGSCDSIRQKVVRIIFTDVDATDSSDDEGGNETVRRVKRHVREIFFDNVHTNVRREVSVKKRRSPEPESDGTCSKRFRGVRRRPWGRWAAEIRDPTRRKRLWLGTYDTAEEAATVYDKAAVRLKGPDAVTNFPAFPGTETVAKGDDDLTKAAAAVAAARSPTSVLCYDGLTAAFDSFGFGDVDAFGFNIDDLPLTLTEANFPKKYFGEEEFGDFDVEDFPSELIRC</sequence>
<dbReference type="PANTHER" id="PTHR31194">
    <property type="entry name" value="SHN SHINE , DNA BINDING / TRANSCRIPTION FACTOR"/>
    <property type="match status" value="1"/>
</dbReference>
<dbReference type="OMA" id="FAMTEKY"/>
<feature type="domain" description="AP2/ERF" evidence="6">
    <location>
        <begin position="117"/>
        <end position="174"/>
    </location>
</feature>
<dbReference type="KEGG" id="nnu:104593744"/>
<keyword evidence="3" id="KW-0238">DNA-binding</keyword>
<evidence type="ECO:0000256" key="4">
    <source>
        <dbReference type="ARBA" id="ARBA00023163"/>
    </source>
</evidence>
<keyword evidence="5" id="KW-0539">Nucleus</keyword>
<accession>A0A1U7ZUD2</accession>
<dbReference type="eggNOG" id="ENOG502R7AV">
    <property type="taxonomic scope" value="Eukaryota"/>
</dbReference>
<dbReference type="PRINTS" id="PR00367">
    <property type="entry name" value="ETHRSPELEMNT"/>
</dbReference>
<dbReference type="OrthoDB" id="682005at2759"/>
<keyword evidence="4" id="KW-0804">Transcription</keyword>
<comment type="subcellular location">
    <subcellularLocation>
        <location evidence="1">Nucleus</location>
    </subcellularLocation>
</comment>
<evidence type="ECO:0000256" key="2">
    <source>
        <dbReference type="ARBA" id="ARBA00023015"/>
    </source>
</evidence>
<dbReference type="GeneID" id="104593744"/>
<evidence type="ECO:0000313" key="7">
    <source>
        <dbReference type="Proteomes" id="UP000189703"/>
    </source>
</evidence>
<dbReference type="InterPro" id="IPR050913">
    <property type="entry name" value="AP2/ERF_ERF"/>
</dbReference>
<dbReference type="GO" id="GO:0010104">
    <property type="term" value="P:regulation of ethylene-activated signaling pathway"/>
    <property type="evidence" value="ECO:0000318"/>
    <property type="project" value="GO_Central"/>
</dbReference>
<dbReference type="InterPro" id="IPR001471">
    <property type="entry name" value="AP2/ERF_dom"/>
</dbReference>
<dbReference type="PROSITE" id="PS51032">
    <property type="entry name" value="AP2_ERF"/>
    <property type="match status" value="1"/>
</dbReference>
<dbReference type="Proteomes" id="UP000189703">
    <property type="component" value="Unplaced"/>
</dbReference>
<dbReference type="SUPFAM" id="SSF54171">
    <property type="entry name" value="DNA-binding domain"/>
    <property type="match status" value="1"/>
</dbReference>
<dbReference type="GO" id="GO:0003700">
    <property type="term" value="F:DNA-binding transcription factor activity"/>
    <property type="evidence" value="ECO:0000318"/>
    <property type="project" value="GO_Central"/>
</dbReference>
<protein>
    <submittedName>
        <fullName evidence="8">Pathogenesis-related genes transcriptional activator PTI6-like</fullName>
    </submittedName>
</protein>
<name>A0A1U7ZUD2_NELNU</name>
<dbReference type="InterPro" id="IPR036955">
    <property type="entry name" value="AP2/ERF_dom_sf"/>
</dbReference>
<dbReference type="PIRSF" id="PIRSF038123">
    <property type="entry name" value="PTI6"/>
    <property type="match status" value="1"/>
</dbReference>